<dbReference type="AlphaFoldDB" id="A0A4R3JVH0"/>
<reference evidence="2 3" key="1">
    <citation type="submission" date="2019-03" db="EMBL/GenBank/DDBJ databases">
        <title>Genomic Encyclopedia of Type Strains, Phase IV (KMG-IV): sequencing the most valuable type-strain genomes for metagenomic binning, comparative biology and taxonomic classification.</title>
        <authorList>
            <person name="Goeker M."/>
        </authorList>
    </citation>
    <scope>NUCLEOTIDE SEQUENCE [LARGE SCALE GENOMIC DNA]</scope>
    <source>
        <strain evidence="2 3">DSM 103923</strain>
    </source>
</reference>
<dbReference type="OrthoDB" id="6872689at2"/>
<keyword evidence="3" id="KW-1185">Reference proteome</keyword>
<name>A0A4R3JVH0_9PROT</name>
<gene>
    <name evidence="2" type="ORF">EDC61_107113</name>
</gene>
<protein>
    <submittedName>
        <fullName evidence="2">Uncharacterized protein DUF2163</fullName>
    </submittedName>
</protein>
<dbReference type="Pfam" id="PF09356">
    <property type="entry name" value="Phage_BR0599"/>
    <property type="match status" value="1"/>
</dbReference>
<evidence type="ECO:0000313" key="2">
    <source>
        <dbReference type="EMBL" id="TCS71975.1"/>
    </source>
</evidence>
<sequence length="263" mass="27929">MSETTLSELELYAFASTSAQFHLTPHEFDVDLDGTVYVSTPIERNALALGAEAAKSALELKLPPTCDLVRHLLAASLTGEATSITLRIARRGTWGDYWWVSGTRWMGRVLGVEVADDGARVRCESAQVSLKRIGLRRLYSRTCSHVLYSAACGASPITASAIVSNSTGRSVDLDGGVPGSVSGGLAGGWLQTPEGARHMIVNDYGGGVELLYPVAIEAGTEVLLTVGCDHSTATCESRFGNLENFGGFPFIPTKNPFSGTPIF</sequence>
<evidence type="ECO:0000313" key="3">
    <source>
        <dbReference type="Proteomes" id="UP000295135"/>
    </source>
</evidence>
<dbReference type="Pfam" id="PF09931">
    <property type="entry name" value="Phage_phiJL001_Gp84_N"/>
    <property type="match status" value="1"/>
</dbReference>
<dbReference type="RefSeq" id="WP_126463648.1">
    <property type="nucleotide sequence ID" value="NZ_AP018721.1"/>
</dbReference>
<feature type="domain" description="Bacteriophage phiJL001 Gp84 C-terminal" evidence="1">
    <location>
        <begin position="186"/>
        <end position="254"/>
    </location>
</feature>
<comment type="caution">
    <text evidence="2">The sequence shown here is derived from an EMBL/GenBank/DDBJ whole genome shotgun (WGS) entry which is preliminary data.</text>
</comment>
<evidence type="ECO:0000259" key="1">
    <source>
        <dbReference type="Pfam" id="PF09356"/>
    </source>
</evidence>
<organism evidence="2 3">
    <name type="scientific">Sulfuritortus calidifontis</name>
    <dbReference type="NCBI Taxonomy" id="1914471"/>
    <lineage>
        <taxon>Bacteria</taxon>
        <taxon>Pseudomonadati</taxon>
        <taxon>Pseudomonadota</taxon>
        <taxon>Betaproteobacteria</taxon>
        <taxon>Nitrosomonadales</taxon>
        <taxon>Thiobacillaceae</taxon>
        <taxon>Sulfuritortus</taxon>
    </lineage>
</organism>
<accession>A0A4R3JVH0</accession>
<dbReference type="Proteomes" id="UP000295135">
    <property type="component" value="Unassembled WGS sequence"/>
</dbReference>
<proteinExistence type="predicted"/>
<dbReference type="InterPro" id="IPR018964">
    <property type="entry name" value="Phage_phiJL001_Gp84_C"/>
</dbReference>
<dbReference type="EMBL" id="SLZY01000007">
    <property type="protein sequence ID" value="TCS71975.1"/>
    <property type="molecule type" value="Genomic_DNA"/>
</dbReference>